<feature type="transmembrane region" description="Helical" evidence="1">
    <location>
        <begin position="243"/>
        <end position="264"/>
    </location>
</feature>
<keyword evidence="1" id="KW-1133">Transmembrane helix</keyword>
<protein>
    <submittedName>
        <fullName evidence="2">Uncharacterized membrane protein YbjE, DUF340 family</fullName>
    </submittedName>
</protein>
<dbReference type="Pfam" id="PF03956">
    <property type="entry name" value="Lys_export"/>
    <property type="match status" value="1"/>
</dbReference>
<feature type="transmembrane region" description="Helical" evidence="1">
    <location>
        <begin position="36"/>
        <end position="55"/>
    </location>
</feature>
<feature type="transmembrane region" description="Helical" evidence="1">
    <location>
        <begin position="6"/>
        <end position="24"/>
    </location>
</feature>
<sequence>MLLNFLVILLPLMAGYLIVIDKFTHASQINKFINQFLNYMVFVILFCMGVNLAFLEDLVTNLKRIALYSGTFFFFICLANLLILMLLSWITPWRDSKIKGHGKINWLMLKGSLELIGCVIAGFIIGVSFNDTKVEPLLNYALDISQYALSILIFLVGIQLRHSGLTIKQILLNKKGLLLSGLILTSSLLAGMLAALILGMDMKLGLALSSGFGWYSLSGILISDAYGPLWGSIAFFNDLAREILVIILIPIFTAQYRYITLGLSGATSMDFTLPILQKNGGIEIVPAAIVQGFILSLAALLLLAAFS</sequence>
<dbReference type="STRING" id="1123402.SAMN02583745_00448"/>
<feature type="transmembrane region" description="Helical" evidence="1">
    <location>
        <begin position="176"/>
        <end position="200"/>
    </location>
</feature>
<dbReference type="InterPro" id="IPR005642">
    <property type="entry name" value="LysO"/>
</dbReference>
<dbReference type="AlphaFoldDB" id="A0A1H9Z6T5"/>
<gene>
    <name evidence="2" type="ORF">SAMN02583745_00448</name>
</gene>
<dbReference type="OrthoDB" id="5451742at2"/>
<dbReference type="Proteomes" id="UP000242642">
    <property type="component" value="Unassembled WGS sequence"/>
</dbReference>
<name>A0A1H9Z6T5_9GAMM</name>
<proteinExistence type="predicted"/>
<evidence type="ECO:0000313" key="2">
    <source>
        <dbReference type="EMBL" id="SES77238.1"/>
    </source>
</evidence>
<dbReference type="RefSeq" id="WP_093317464.1">
    <property type="nucleotide sequence ID" value="NZ_FOHV01000003.1"/>
</dbReference>
<evidence type="ECO:0000256" key="1">
    <source>
        <dbReference type="SAM" id="Phobius"/>
    </source>
</evidence>
<feature type="transmembrane region" description="Helical" evidence="1">
    <location>
        <begin position="144"/>
        <end position="164"/>
    </location>
</feature>
<dbReference type="EMBL" id="FOHV01000003">
    <property type="protein sequence ID" value="SES77238.1"/>
    <property type="molecule type" value="Genomic_DNA"/>
</dbReference>
<feature type="transmembrane region" description="Helical" evidence="1">
    <location>
        <begin position="67"/>
        <end position="90"/>
    </location>
</feature>
<keyword evidence="1" id="KW-0472">Membrane</keyword>
<feature type="transmembrane region" description="Helical" evidence="1">
    <location>
        <begin position="111"/>
        <end position="129"/>
    </location>
</feature>
<organism evidence="2 3">
    <name type="scientific">Thorsellia anophelis DSM 18579</name>
    <dbReference type="NCBI Taxonomy" id="1123402"/>
    <lineage>
        <taxon>Bacteria</taxon>
        <taxon>Pseudomonadati</taxon>
        <taxon>Pseudomonadota</taxon>
        <taxon>Gammaproteobacteria</taxon>
        <taxon>Enterobacterales</taxon>
        <taxon>Thorselliaceae</taxon>
        <taxon>Thorsellia</taxon>
    </lineage>
</organism>
<accession>A0A1H9Z6T5</accession>
<feature type="transmembrane region" description="Helical" evidence="1">
    <location>
        <begin position="212"/>
        <end position="236"/>
    </location>
</feature>
<feature type="transmembrane region" description="Helical" evidence="1">
    <location>
        <begin position="284"/>
        <end position="306"/>
    </location>
</feature>
<keyword evidence="3" id="KW-1185">Reference proteome</keyword>
<dbReference type="PANTHER" id="PTHR35804">
    <property type="entry name" value="LYSINE EXPORTER LYSO"/>
    <property type="match status" value="1"/>
</dbReference>
<dbReference type="PANTHER" id="PTHR35804:SF1">
    <property type="entry name" value="LYSINE EXPORTER LYSO"/>
    <property type="match status" value="1"/>
</dbReference>
<keyword evidence="1" id="KW-0812">Transmembrane</keyword>
<reference evidence="3" key="1">
    <citation type="submission" date="2016-10" db="EMBL/GenBank/DDBJ databases">
        <authorList>
            <person name="Varghese N."/>
            <person name="Submissions S."/>
        </authorList>
    </citation>
    <scope>NUCLEOTIDE SEQUENCE [LARGE SCALE GENOMIC DNA]</scope>
    <source>
        <strain evidence="3">DSM 18579</strain>
    </source>
</reference>
<dbReference type="GO" id="GO:0005886">
    <property type="term" value="C:plasma membrane"/>
    <property type="evidence" value="ECO:0007669"/>
    <property type="project" value="TreeGrafter"/>
</dbReference>
<evidence type="ECO:0000313" key="3">
    <source>
        <dbReference type="Proteomes" id="UP000242642"/>
    </source>
</evidence>
<dbReference type="GO" id="GO:0015661">
    <property type="term" value="F:L-lysine efflux transmembrane transporter activity"/>
    <property type="evidence" value="ECO:0007669"/>
    <property type="project" value="InterPro"/>
</dbReference>